<dbReference type="InterPro" id="IPR011989">
    <property type="entry name" value="ARM-like"/>
</dbReference>
<comment type="caution">
    <text evidence="1">The sequence shown here is derived from an EMBL/GenBank/DDBJ whole genome shotgun (WGS) entry which is preliminary data.</text>
</comment>
<protein>
    <recommendedName>
        <fullName evidence="3">Armadillo repeat-containing domain-containing protein</fullName>
    </recommendedName>
</protein>
<evidence type="ECO:0008006" key="3">
    <source>
        <dbReference type="Google" id="ProtNLM"/>
    </source>
</evidence>
<evidence type="ECO:0000313" key="2">
    <source>
        <dbReference type="Proteomes" id="UP000179807"/>
    </source>
</evidence>
<dbReference type="Proteomes" id="UP000179807">
    <property type="component" value="Unassembled WGS sequence"/>
</dbReference>
<dbReference type="Gene3D" id="1.25.10.10">
    <property type="entry name" value="Leucine-rich Repeat Variant"/>
    <property type="match status" value="1"/>
</dbReference>
<name>A0A1J4JKJ4_9EUKA</name>
<dbReference type="SUPFAM" id="SSF48371">
    <property type="entry name" value="ARM repeat"/>
    <property type="match status" value="1"/>
</dbReference>
<reference evidence="1" key="1">
    <citation type="submission" date="2016-10" db="EMBL/GenBank/DDBJ databases">
        <authorList>
            <person name="Benchimol M."/>
            <person name="Almeida L.G."/>
            <person name="Vasconcelos A.T."/>
            <person name="Perreira-Neves A."/>
            <person name="Rosa I.A."/>
            <person name="Tasca T."/>
            <person name="Bogo M.R."/>
            <person name="de Souza W."/>
        </authorList>
    </citation>
    <scope>NUCLEOTIDE SEQUENCE [LARGE SCALE GENOMIC DNA]</scope>
    <source>
        <strain evidence="1">K</strain>
    </source>
</reference>
<organism evidence="1 2">
    <name type="scientific">Tritrichomonas foetus</name>
    <dbReference type="NCBI Taxonomy" id="1144522"/>
    <lineage>
        <taxon>Eukaryota</taxon>
        <taxon>Metamonada</taxon>
        <taxon>Parabasalia</taxon>
        <taxon>Tritrichomonadida</taxon>
        <taxon>Tritrichomonadidae</taxon>
        <taxon>Tritrichomonas</taxon>
    </lineage>
</organism>
<sequence length="575" mass="63480">MIHKSNSNSSIDSLTAYRGTGADLSSYQEELQKQRSAKTLTMRRRANPWSLPIKCNYRSTCKGSFLNGKMAAGGQEPPATPKMSLDLFMKVMESNDNVQIVQLSDDITKMCETAPYVLEDIIRSSEALECFTNAFMFATEEDVTKSLLISMTALFPLCGENMDVIINCGLAFKLYDLLESCQSNNMDISSSQSSALCPTSNQFNNSEFLSSTENSIENFGCLNNGMNSSVNSGNDVESMQSRSILPYSINLVISVSKFSSYGRNSLLCGGIHELLIKTALTTHDSNISIGCCVALQFIFENNENVDCDIVENCFCALVQLLSLPHLQAKSAVLSMLRAITCQMPKVVEQLCQAQVHLRVLRYIQSNSKFNQYNHFNHLNEDDSVMLISSLKLLSCLNIASPQYLNEMFDNGLMSTLLSLMTTEYTADALHVLSKFTEKSPDTILSQLPSDFVERIIHLANSSPFAILKESVFFLTIIIKKLDQQTLVDLINPDVIGLLVDMLASGQNDIILCVLEALANMIHVAECGGKIQLFASLLYETDVFDALADLGENRLTTVSDRAVSLTTKLNAAFHGM</sequence>
<dbReference type="InterPro" id="IPR016024">
    <property type="entry name" value="ARM-type_fold"/>
</dbReference>
<keyword evidence="2" id="KW-1185">Reference proteome</keyword>
<accession>A0A1J4JKJ4</accession>
<dbReference type="EMBL" id="MLAK01001075">
    <property type="protein sequence ID" value="OHS98093.1"/>
    <property type="molecule type" value="Genomic_DNA"/>
</dbReference>
<proteinExistence type="predicted"/>
<dbReference type="AlphaFoldDB" id="A0A1J4JKJ4"/>
<dbReference type="VEuPathDB" id="TrichDB:TRFO_35560"/>
<dbReference type="RefSeq" id="XP_068351230.1">
    <property type="nucleotide sequence ID" value="XM_068510330.1"/>
</dbReference>
<dbReference type="GeneID" id="94845034"/>
<gene>
    <name evidence="1" type="ORF">TRFO_35560</name>
</gene>
<evidence type="ECO:0000313" key="1">
    <source>
        <dbReference type="EMBL" id="OHS98093.1"/>
    </source>
</evidence>